<keyword evidence="3" id="KW-1185">Reference proteome</keyword>
<dbReference type="Proteomes" id="UP000270094">
    <property type="component" value="Unassembled WGS sequence"/>
</dbReference>
<protein>
    <submittedName>
        <fullName evidence="2">Uncharacterized protein</fullName>
    </submittedName>
</protein>
<sequence>MSVRSLCPSIGSHMILHSFKPLSAHPPPHPQFIPQDGGGIGGPHHQSGPGVYGQCDGNFDKEKVPYDGPSPYHRSSRFETDPSAMSGDPMMYNRAQPMMINQNHPPSGRYEDSGAPRMMPPPVSGPNPSSGLSYSQISGYYGQLWKQLMETLWTIFCYDDLTLFSYSEIEFNLKP</sequence>
<feature type="region of interest" description="Disordered" evidence="1">
    <location>
        <begin position="37"/>
        <end position="85"/>
    </location>
</feature>
<proteinExistence type="predicted"/>
<organism evidence="2 3">
    <name type="scientific">Strongylus vulgaris</name>
    <name type="common">Blood worm</name>
    <dbReference type="NCBI Taxonomy" id="40348"/>
    <lineage>
        <taxon>Eukaryota</taxon>
        <taxon>Metazoa</taxon>
        <taxon>Ecdysozoa</taxon>
        <taxon>Nematoda</taxon>
        <taxon>Chromadorea</taxon>
        <taxon>Rhabditida</taxon>
        <taxon>Rhabditina</taxon>
        <taxon>Rhabditomorpha</taxon>
        <taxon>Strongyloidea</taxon>
        <taxon>Strongylidae</taxon>
        <taxon>Strongylus</taxon>
    </lineage>
</organism>
<name>A0A3P7I7D2_STRVU</name>
<gene>
    <name evidence="2" type="ORF">SVUK_LOCUS3758</name>
</gene>
<evidence type="ECO:0000313" key="2">
    <source>
        <dbReference type="EMBL" id="VDM68760.1"/>
    </source>
</evidence>
<feature type="region of interest" description="Disordered" evidence="1">
    <location>
        <begin position="103"/>
        <end position="130"/>
    </location>
</feature>
<evidence type="ECO:0000256" key="1">
    <source>
        <dbReference type="SAM" id="MobiDB-lite"/>
    </source>
</evidence>
<accession>A0A3P7I7D2</accession>
<evidence type="ECO:0000313" key="3">
    <source>
        <dbReference type="Proteomes" id="UP000270094"/>
    </source>
</evidence>
<reference evidence="2 3" key="1">
    <citation type="submission" date="2018-11" db="EMBL/GenBank/DDBJ databases">
        <authorList>
            <consortium name="Pathogen Informatics"/>
        </authorList>
    </citation>
    <scope>NUCLEOTIDE SEQUENCE [LARGE SCALE GENOMIC DNA]</scope>
</reference>
<dbReference type="OrthoDB" id="5870823at2759"/>
<dbReference type="AlphaFoldDB" id="A0A3P7I7D2"/>
<dbReference type="EMBL" id="UYYB01009900">
    <property type="protein sequence ID" value="VDM68760.1"/>
    <property type="molecule type" value="Genomic_DNA"/>
</dbReference>